<evidence type="ECO:0000256" key="3">
    <source>
        <dbReference type="ARBA" id="ARBA00033309"/>
    </source>
</evidence>
<dbReference type="Proteomes" id="UP000308671">
    <property type="component" value="Unassembled WGS sequence"/>
</dbReference>
<accession>A0A4V6T724</accession>
<evidence type="ECO:0000256" key="1">
    <source>
        <dbReference type="ARBA" id="ARBA00012796"/>
    </source>
</evidence>
<protein>
    <recommendedName>
        <fullName evidence="2">tRNA (adenine(58)-N(1))-methyltransferase catalytic subunit TRM61</fullName>
        <ecNumber evidence="1">2.1.1.220</ecNumber>
    </recommendedName>
    <alternativeName>
        <fullName evidence="3">tRNA(m1A58)-methyltransferase subunit TRM61</fullName>
    </alternativeName>
</protein>
<dbReference type="GO" id="GO:0031515">
    <property type="term" value="C:tRNA (m1A) methyltransferase complex"/>
    <property type="evidence" value="ECO:0007669"/>
    <property type="project" value="InterPro"/>
</dbReference>
<dbReference type="EC" id="2.1.1.220" evidence="1"/>
<evidence type="ECO:0000313" key="5">
    <source>
        <dbReference type="EMBL" id="THV53306.1"/>
    </source>
</evidence>
<dbReference type="SUPFAM" id="SSF53335">
    <property type="entry name" value="S-adenosyl-L-methionine-dependent methyltransferases"/>
    <property type="match status" value="1"/>
</dbReference>
<dbReference type="PANTHER" id="PTHR12133">
    <property type="entry name" value="TRNA (ADENINE(58)-N(1))-METHYLTRANSFERASE"/>
    <property type="match status" value="1"/>
</dbReference>
<dbReference type="AlphaFoldDB" id="A0A4V6T724"/>
<gene>
    <name evidence="5" type="ORF">BGAL_0054g00170</name>
</gene>
<name>A0A4V6T724_9HELO</name>
<dbReference type="OrthoDB" id="5585464at2759"/>
<evidence type="ECO:0000256" key="2">
    <source>
        <dbReference type="ARBA" id="ARBA00015963"/>
    </source>
</evidence>
<feature type="region of interest" description="Disordered" evidence="4">
    <location>
        <begin position="247"/>
        <end position="274"/>
    </location>
</feature>
<proteinExistence type="predicted"/>
<dbReference type="EMBL" id="PQXL01000054">
    <property type="protein sequence ID" value="THV53306.1"/>
    <property type="molecule type" value="Genomic_DNA"/>
</dbReference>
<evidence type="ECO:0000313" key="6">
    <source>
        <dbReference type="Proteomes" id="UP000308671"/>
    </source>
</evidence>
<dbReference type="GO" id="GO:0005739">
    <property type="term" value="C:mitochondrion"/>
    <property type="evidence" value="ECO:0007669"/>
    <property type="project" value="TreeGrafter"/>
</dbReference>
<evidence type="ECO:0000256" key="4">
    <source>
        <dbReference type="SAM" id="MobiDB-lite"/>
    </source>
</evidence>
<keyword evidence="6" id="KW-1185">Reference proteome</keyword>
<dbReference type="InterPro" id="IPR014816">
    <property type="entry name" value="tRNA_MeTrfase_Gcd14"/>
</dbReference>
<feature type="region of interest" description="Disordered" evidence="4">
    <location>
        <begin position="467"/>
        <end position="492"/>
    </location>
</feature>
<reference evidence="5 6" key="1">
    <citation type="submission" date="2017-12" db="EMBL/GenBank/DDBJ databases">
        <title>Comparative genomics of Botrytis spp.</title>
        <authorList>
            <person name="Valero-Jimenez C.A."/>
            <person name="Tapia P."/>
            <person name="Veloso J."/>
            <person name="Silva-Moreno E."/>
            <person name="Staats M."/>
            <person name="Valdes J.H."/>
            <person name="Van Kan J.A.L."/>
        </authorList>
    </citation>
    <scope>NUCLEOTIDE SEQUENCE [LARGE SCALE GENOMIC DNA]</scope>
    <source>
        <strain evidence="5 6">MUCL435</strain>
    </source>
</reference>
<dbReference type="GO" id="GO:0030488">
    <property type="term" value="P:tRNA methylation"/>
    <property type="evidence" value="ECO:0007669"/>
    <property type="project" value="InterPro"/>
</dbReference>
<dbReference type="PROSITE" id="PS51620">
    <property type="entry name" value="SAM_TRM61"/>
    <property type="match status" value="1"/>
</dbReference>
<dbReference type="GO" id="GO:0160107">
    <property type="term" value="F:tRNA (adenine(58)-N1)-methyltransferase activity"/>
    <property type="evidence" value="ECO:0007669"/>
    <property type="project" value="UniProtKB-EC"/>
</dbReference>
<organism evidence="5 6">
    <name type="scientific">Botrytis galanthina</name>
    <dbReference type="NCBI Taxonomy" id="278940"/>
    <lineage>
        <taxon>Eukaryota</taxon>
        <taxon>Fungi</taxon>
        <taxon>Dikarya</taxon>
        <taxon>Ascomycota</taxon>
        <taxon>Pezizomycotina</taxon>
        <taxon>Leotiomycetes</taxon>
        <taxon>Helotiales</taxon>
        <taxon>Sclerotiniaceae</taxon>
        <taxon>Botrytis</taxon>
    </lineage>
</organism>
<dbReference type="InterPro" id="IPR029063">
    <property type="entry name" value="SAM-dependent_MTases_sf"/>
</dbReference>
<dbReference type="Gene3D" id="3.40.50.150">
    <property type="entry name" value="Vaccinia Virus protein VP39"/>
    <property type="match status" value="1"/>
</dbReference>
<comment type="caution">
    <text evidence="5">The sequence shown here is derived from an EMBL/GenBank/DDBJ whole genome shotgun (WGS) entry which is preliminary data.</text>
</comment>
<feature type="compositionally biased region" description="Acidic residues" evidence="4">
    <location>
        <begin position="467"/>
        <end position="477"/>
    </location>
</feature>
<dbReference type="PANTHER" id="PTHR12133:SF1">
    <property type="entry name" value="TRNA (ADENINE(58)-N(1))-METHYLTRANSFERASE, MITOCHONDRIAL"/>
    <property type="match status" value="1"/>
</dbReference>
<sequence length="527" mass="59352">MLTTQRAISSGTKRIGPYKTICSPCSRRSFTQKLVRVNDVVLLKPETNPRAVPTLSKPLKLVDSLVFRDHRKVKADDVIGKPYRSVVAGGRRALFRIYEPTLGQYCDNAPRMVTPIYSSDASLIVSLLDLNFRAVPSSQYEKAIEIQKFLPNRPLNGPVVSEDENDLKPATSPESKILETTDILEKDELLEEIKELPSQPIEPTYAEMYEDWDFVEQNDETLEIFEAGTGAGSLTLHLARAIHGANTRAPPIPRLPKTSGKVTPDDDIYRLGGDSGETNEKITDLYNEWRSQRRAVIHSLDADERYSRHAQRTVRNYRHGVYLPHIDFHVGSIHDYLSKRLEETKGVFLDHAILDIPGIQDEMEIVGKCMKPDGRLITWCPSITQHMKCLEIVKGKKLPFVLDRVLELGSQLSTGGREWEVRSVKPRALIRAEKKAKAEEMEREDRSNDPFAVDEWLTKISSKEVDEVTSEDVDTSESESVTVQASTGEASDLTDMSGWEMICRPKVGDRITGGGFVGVWKKMDMDV</sequence>